<dbReference type="RefSeq" id="XP_040712394.1">
    <property type="nucleotide sequence ID" value="XM_040862766.1"/>
</dbReference>
<dbReference type="GO" id="GO:0003677">
    <property type="term" value="F:DNA binding"/>
    <property type="evidence" value="ECO:0007669"/>
    <property type="project" value="UniProtKB-KW"/>
</dbReference>
<dbReference type="InterPro" id="IPR052360">
    <property type="entry name" value="Transcr_Regulatory_Proteins"/>
</dbReference>
<evidence type="ECO:0000256" key="2">
    <source>
        <dbReference type="ARBA" id="ARBA00022833"/>
    </source>
</evidence>
<dbReference type="InParanoid" id="A0A1Y2DL10"/>
<dbReference type="Gene3D" id="4.10.240.10">
    <property type="entry name" value="Zn(2)-C6 fungal-type DNA-binding domain"/>
    <property type="match status" value="1"/>
</dbReference>
<dbReference type="GeneID" id="63778978"/>
<evidence type="ECO:0000259" key="7">
    <source>
        <dbReference type="PROSITE" id="PS50048"/>
    </source>
</evidence>
<evidence type="ECO:0000256" key="6">
    <source>
        <dbReference type="ARBA" id="ARBA00023242"/>
    </source>
</evidence>
<organism evidence="8 9">
    <name type="scientific">Pseudomassariella vexata</name>
    <dbReference type="NCBI Taxonomy" id="1141098"/>
    <lineage>
        <taxon>Eukaryota</taxon>
        <taxon>Fungi</taxon>
        <taxon>Dikarya</taxon>
        <taxon>Ascomycota</taxon>
        <taxon>Pezizomycotina</taxon>
        <taxon>Sordariomycetes</taxon>
        <taxon>Xylariomycetidae</taxon>
        <taxon>Amphisphaeriales</taxon>
        <taxon>Pseudomassariaceae</taxon>
        <taxon>Pseudomassariella</taxon>
    </lineage>
</organism>
<keyword evidence="4" id="KW-0238">DNA-binding</keyword>
<comment type="caution">
    <text evidence="8">The sequence shown here is derived from an EMBL/GenBank/DDBJ whole genome shotgun (WGS) entry which is preliminary data.</text>
</comment>
<keyword evidence="5" id="KW-0804">Transcription</keyword>
<dbReference type="CDD" id="cd00067">
    <property type="entry name" value="GAL4"/>
    <property type="match status" value="1"/>
</dbReference>
<keyword evidence="3" id="KW-0805">Transcription regulation</keyword>
<dbReference type="PROSITE" id="PS50048">
    <property type="entry name" value="ZN2_CY6_FUNGAL_2"/>
    <property type="match status" value="1"/>
</dbReference>
<keyword evidence="2" id="KW-0862">Zinc</keyword>
<evidence type="ECO:0000256" key="3">
    <source>
        <dbReference type="ARBA" id="ARBA00023015"/>
    </source>
</evidence>
<dbReference type="AlphaFoldDB" id="A0A1Y2DL10"/>
<dbReference type="GO" id="GO:0000981">
    <property type="term" value="F:DNA-binding transcription factor activity, RNA polymerase II-specific"/>
    <property type="evidence" value="ECO:0007669"/>
    <property type="project" value="InterPro"/>
</dbReference>
<dbReference type="Pfam" id="PF00172">
    <property type="entry name" value="Zn_clus"/>
    <property type="match status" value="1"/>
</dbReference>
<dbReference type="GO" id="GO:0008270">
    <property type="term" value="F:zinc ion binding"/>
    <property type="evidence" value="ECO:0007669"/>
    <property type="project" value="InterPro"/>
</dbReference>
<gene>
    <name evidence="8" type="ORF">BCR38DRAFT_467959</name>
</gene>
<dbReference type="SUPFAM" id="SSF57701">
    <property type="entry name" value="Zn2/Cys6 DNA-binding domain"/>
    <property type="match status" value="1"/>
</dbReference>
<reference evidence="8 9" key="1">
    <citation type="submission" date="2016-07" db="EMBL/GenBank/DDBJ databases">
        <title>Pervasive Adenine N6-methylation of Active Genes in Fungi.</title>
        <authorList>
            <consortium name="DOE Joint Genome Institute"/>
            <person name="Mondo S.J."/>
            <person name="Dannebaum R.O."/>
            <person name="Kuo R.C."/>
            <person name="Labutti K."/>
            <person name="Haridas S."/>
            <person name="Kuo A."/>
            <person name="Salamov A."/>
            <person name="Ahrendt S.R."/>
            <person name="Lipzen A."/>
            <person name="Sullivan W."/>
            <person name="Andreopoulos W.B."/>
            <person name="Clum A."/>
            <person name="Lindquist E."/>
            <person name="Daum C."/>
            <person name="Ramamoorthy G.K."/>
            <person name="Gryganskyi A."/>
            <person name="Culley D."/>
            <person name="Magnuson J.K."/>
            <person name="James T.Y."/>
            <person name="O'Malley M.A."/>
            <person name="Stajich J.E."/>
            <person name="Spatafora J.W."/>
            <person name="Visel A."/>
            <person name="Grigoriev I.V."/>
        </authorList>
    </citation>
    <scope>NUCLEOTIDE SEQUENCE [LARGE SCALE GENOMIC DNA]</scope>
    <source>
        <strain evidence="8 9">CBS 129021</strain>
    </source>
</reference>
<keyword evidence="6" id="KW-0539">Nucleus</keyword>
<evidence type="ECO:0000256" key="1">
    <source>
        <dbReference type="ARBA" id="ARBA00022723"/>
    </source>
</evidence>
<evidence type="ECO:0000256" key="5">
    <source>
        <dbReference type="ARBA" id="ARBA00023163"/>
    </source>
</evidence>
<protein>
    <recommendedName>
        <fullName evidence="7">Zn(2)-C6 fungal-type domain-containing protein</fullName>
    </recommendedName>
</protein>
<evidence type="ECO:0000313" key="8">
    <source>
        <dbReference type="EMBL" id="ORY59960.1"/>
    </source>
</evidence>
<proteinExistence type="predicted"/>
<dbReference type="InterPro" id="IPR036864">
    <property type="entry name" value="Zn2-C6_fun-type_DNA-bd_sf"/>
</dbReference>
<sequence length="334" mass="37579">MPKTRSGCLTCRIRRVKCDEARPACQKCTSTRRNMRGHHASAGFHIRSGAKLLRETVYDHQNGVFQHKALGKTNDLDSYAPLEVLAGIFAGLDPQVTMLYQRYFPGNGYHDAHFSFSRIEEAKSIFDYGYCLFASSLASQLPCDPEQFSAAIEARMAVLQLHLLNTYVSFHLEHLPPPYWSRWDIFIPQMQEMVLLGEKIVSSTRPENNLGGHTTSFCLDMGFIIPLYTVASQCRDQIVCRRAIALLRSTSRQEGLWNSLLVAKAAERIMEIEESGWEEIKPCTDDANRSGVLSAAKPILRLDERGMRLQYSRQGQGNNAQTTAVEELGSWAGI</sequence>
<dbReference type="InterPro" id="IPR001138">
    <property type="entry name" value="Zn2Cys6_DnaBD"/>
</dbReference>
<name>A0A1Y2DL10_9PEZI</name>
<feature type="domain" description="Zn(2)-C6 fungal-type" evidence="7">
    <location>
        <begin position="7"/>
        <end position="28"/>
    </location>
</feature>
<keyword evidence="1" id="KW-0479">Metal-binding</keyword>
<dbReference type="Proteomes" id="UP000193689">
    <property type="component" value="Unassembled WGS sequence"/>
</dbReference>
<dbReference type="PANTHER" id="PTHR36206">
    <property type="entry name" value="ASPERCRYPTIN BIOSYNTHESIS CLUSTER-SPECIFIC TRANSCRIPTION REGULATOR ATNN-RELATED"/>
    <property type="match status" value="1"/>
</dbReference>
<dbReference type="EMBL" id="MCFJ01000012">
    <property type="protein sequence ID" value="ORY59960.1"/>
    <property type="molecule type" value="Genomic_DNA"/>
</dbReference>
<keyword evidence="9" id="KW-1185">Reference proteome</keyword>
<dbReference type="OrthoDB" id="3598904at2759"/>
<evidence type="ECO:0000256" key="4">
    <source>
        <dbReference type="ARBA" id="ARBA00023125"/>
    </source>
</evidence>
<evidence type="ECO:0000313" key="9">
    <source>
        <dbReference type="Proteomes" id="UP000193689"/>
    </source>
</evidence>
<accession>A0A1Y2DL10</accession>
<dbReference type="PANTHER" id="PTHR36206:SF4">
    <property type="entry name" value="HYPOTHETICAL CONSERVED PROTEIN (EUROFUNG)-RELATED"/>
    <property type="match status" value="1"/>
</dbReference>